<feature type="transmembrane region" description="Helical" evidence="7">
    <location>
        <begin position="182"/>
        <end position="202"/>
    </location>
</feature>
<evidence type="ECO:0000256" key="5">
    <source>
        <dbReference type="ARBA" id="ARBA00022989"/>
    </source>
</evidence>
<feature type="domain" description="ABC transmembrane type-1" evidence="9">
    <location>
        <begin position="35"/>
        <end position="342"/>
    </location>
</feature>
<dbReference type="Pfam" id="PF00664">
    <property type="entry name" value="ABC_membrane"/>
    <property type="match status" value="1"/>
</dbReference>
<protein>
    <submittedName>
        <fullName evidence="10">ABC transporter ATP-binding protein</fullName>
    </submittedName>
</protein>
<evidence type="ECO:0000256" key="2">
    <source>
        <dbReference type="ARBA" id="ARBA00022692"/>
    </source>
</evidence>
<evidence type="ECO:0000256" key="1">
    <source>
        <dbReference type="ARBA" id="ARBA00004651"/>
    </source>
</evidence>
<dbReference type="GO" id="GO:0005524">
    <property type="term" value="F:ATP binding"/>
    <property type="evidence" value="ECO:0007669"/>
    <property type="project" value="UniProtKB-KW"/>
</dbReference>
<dbReference type="Proteomes" id="UP000661918">
    <property type="component" value="Unassembled WGS sequence"/>
</dbReference>
<dbReference type="RefSeq" id="WP_188905233.1">
    <property type="nucleotide sequence ID" value="NZ_BMOM01000042.1"/>
</dbReference>
<feature type="transmembrane region" description="Helical" evidence="7">
    <location>
        <begin position="85"/>
        <end position="109"/>
    </location>
</feature>
<feature type="transmembrane region" description="Helical" evidence="7">
    <location>
        <begin position="300"/>
        <end position="320"/>
    </location>
</feature>
<gene>
    <name evidence="10" type="ORF">GCM10010841_30750</name>
</gene>
<evidence type="ECO:0000259" key="9">
    <source>
        <dbReference type="PROSITE" id="PS50929"/>
    </source>
</evidence>
<evidence type="ECO:0000259" key="8">
    <source>
        <dbReference type="PROSITE" id="PS50893"/>
    </source>
</evidence>
<dbReference type="CDD" id="cd18544">
    <property type="entry name" value="ABC_6TM_TmrA_like"/>
    <property type="match status" value="1"/>
</dbReference>
<dbReference type="InterPro" id="IPR036640">
    <property type="entry name" value="ABC1_TM_sf"/>
</dbReference>
<dbReference type="SUPFAM" id="SSF52540">
    <property type="entry name" value="P-loop containing nucleoside triphosphate hydrolases"/>
    <property type="match status" value="1"/>
</dbReference>
<dbReference type="PROSITE" id="PS50893">
    <property type="entry name" value="ABC_TRANSPORTER_2"/>
    <property type="match status" value="1"/>
</dbReference>
<sequence length="630" mass="70042">MTVPTAPDDAYKKEFDANLTRRILRYIRPYLPFVIGGVALALLISLASPLFALIQRHAIDTYLTPLALQRQTDLDAVYRGLTLTALLYMGLKVLEFVLQYAFALAIGYLGQNVLRDIRADVFGKLQRLHLAFFDQNPVGRLITRVTSDVDAINQFITGGLVSLIQSTFVIVVYVVIMLSVNWRLALISFTVLPVLYFATNFFRTRLRDAFRNTRTQQAIVNSKLNENITGMLTVQLFGRERRSALDFEHSNRSLLIANENSVYWFSLFMPTVAILGQVAVALILYFASRQILGVGTDASGALQTGAVAGAITVGTLFAFVQLSQQLFQPIQDLADVFNNLQAAMASSERIFGVLDTEEEIADKPDARTLPNFEGRVDFEGVWFSYDQTVTAQTSDDDDRWILRGIDLSIAPGESVALVGATGAGKTSVTALVSRFYDVQRGAVKVDGSDVRDLAQHDLRKHVGVVLQDVFLFAGTIESNLTLNNTEIPHERVVEACKYVGVHDYILSLERGYQTEVRERGATLSTGQKQLLAFARALIQNPDILLVLDEATANVDTETELRIQQALVKVMSGRTSIIIAHRLSTIEHCDRIVVMRKGRIVEQGSHRELLEKGGYYARLHRLQYAQADAAD</sequence>
<dbReference type="CDD" id="cd03254">
    <property type="entry name" value="ABCC_Glucan_exporter_like"/>
    <property type="match status" value="1"/>
</dbReference>
<evidence type="ECO:0000313" key="11">
    <source>
        <dbReference type="Proteomes" id="UP000661918"/>
    </source>
</evidence>
<name>A0ABQ2GYV1_9DEIO</name>
<comment type="caution">
    <text evidence="10">The sequence shown here is derived from an EMBL/GenBank/DDBJ whole genome shotgun (WGS) entry which is preliminary data.</text>
</comment>
<dbReference type="PROSITE" id="PS50929">
    <property type="entry name" value="ABC_TM1F"/>
    <property type="match status" value="1"/>
</dbReference>
<keyword evidence="4 10" id="KW-0067">ATP-binding</keyword>
<dbReference type="PANTHER" id="PTHR43394">
    <property type="entry name" value="ATP-DEPENDENT PERMEASE MDL1, MITOCHONDRIAL"/>
    <property type="match status" value="1"/>
</dbReference>
<reference evidence="11" key="1">
    <citation type="journal article" date="2019" name="Int. J. Syst. Evol. Microbiol.">
        <title>The Global Catalogue of Microorganisms (GCM) 10K type strain sequencing project: providing services to taxonomists for standard genome sequencing and annotation.</title>
        <authorList>
            <consortium name="The Broad Institute Genomics Platform"/>
            <consortium name="The Broad Institute Genome Sequencing Center for Infectious Disease"/>
            <person name="Wu L."/>
            <person name="Ma J."/>
        </authorList>
    </citation>
    <scope>NUCLEOTIDE SEQUENCE [LARGE SCALE GENOMIC DNA]</scope>
    <source>
        <strain evidence="11">JCM 15443</strain>
    </source>
</reference>
<dbReference type="EMBL" id="BMOM01000042">
    <property type="protein sequence ID" value="GGM20604.1"/>
    <property type="molecule type" value="Genomic_DNA"/>
</dbReference>
<accession>A0ABQ2GYV1</accession>
<keyword evidence="11" id="KW-1185">Reference proteome</keyword>
<keyword evidence="2 7" id="KW-0812">Transmembrane</keyword>
<evidence type="ECO:0000256" key="6">
    <source>
        <dbReference type="ARBA" id="ARBA00023136"/>
    </source>
</evidence>
<dbReference type="InterPro" id="IPR003593">
    <property type="entry name" value="AAA+_ATPase"/>
</dbReference>
<dbReference type="Pfam" id="PF00005">
    <property type="entry name" value="ABC_tran"/>
    <property type="match status" value="1"/>
</dbReference>
<dbReference type="Gene3D" id="3.40.50.300">
    <property type="entry name" value="P-loop containing nucleotide triphosphate hydrolases"/>
    <property type="match status" value="1"/>
</dbReference>
<feature type="transmembrane region" description="Helical" evidence="7">
    <location>
        <begin position="30"/>
        <end position="54"/>
    </location>
</feature>
<dbReference type="InterPro" id="IPR039421">
    <property type="entry name" value="Type_1_exporter"/>
</dbReference>
<keyword evidence="3" id="KW-0547">Nucleotide-binding</keyword>
<dbReference type="SUPFAM" id="SSF90123">
    <property type="entry name" value="ABC transporter transmembrane region"/>
    <property type="match status" value="1"/>
</dbReference>
<dbReference type="SMART" id="SM00382">
    <property type="entry name" value="AAA"/>
    <property type="match status" value="1"/>
</dbReference>
<dbReference type="Gene3D" id="1.20.1560.10">
    <property type="entry name" value="ABC transporter type 1, transmembrane domain"/>
    <property type="match status" value="1"/>
</dbReference>
<comment type="subcellular location">
    <subcellularLocation>
        <location evidence="1">Cell membrane</location>
        <topology evidence="1">Multi-pass membrane protein</topology>
    </subcellularLocation>
</comment>
<feature type="transmembrane region" description="Helical" evidence="7">
    <location>
        <begin position="155"/>
        <end position="176"/>
    </location>
</feature>
<dbReference type="PANTHER" id="PTHR43394:SF1">
    <property type="entry name" value="ATP-BINDING CASSETTE SUB-FAMILY B MEMBER 10, MITOCHONDRIAL"/>
    <property type="match status" value="1"/>
</dbReference>
<keyword evidence="6 7" id="KW-0472">Membrane</keyword>
<dbReference type="InterPro" id="IPR011527">
    <property type="entry name" value="ABC1_TM_dom"/>
</dbReference>
<keyword evidence="5 7" id="KW-1133">Transmembrane helix</keyword>
<evidence type="ECO:0000256" key="4">
    <source>
        <dbReference type="ARBA" id="ARBA00022840"/>
    </source>
</evidence>
<organism evidence="10 11">
    <name type="scientific">Deinococcus aerophilus</name>
    <dbReference type="NCBI Taxonomy" id="522488"/>
    <lineage>
        <taxon>Bacteria</taxon>
        <taxon>Thermotogati</taxon>
        <taxon>Deinococcota</taxon>
        <taxon>Deinococci</taxon>
        <taxon>Deinococcales</taxon>
        <taxon>Deinococcaceae</taxon>
        <taxon>Deinococcus</taxon>
    </lineage>
</organism>
<evidence type="ECO:0000256" key="7">
    <source>
        <dbReference type="SAM" id="Phobius"/>
    </source>
</evidence>
<proteinExistence type="predicted"/>
<feature type="domain" description="ABC transporter" evidence="8">
    <location>
        <begin position="376"/>
        <end position="621"/>
    </location>
</feature>
<feature type="transmembrane region" description="Helical" evidence="7">
    <location>
        <begin position="262"/>
        <end position="288"/>
    </location>
</feature>
<evidence type="ECO:0000313" key="10">
    <source>
        <dbReference type="EMBL" id="GGM20604.1"/>
    </source>
</evidence>
<dbReference type="InterPro" id="IPR027417">
    <property type="entry name" value="P-loop_NTPase"/>
</dbReference>
<dbReference type="InterPro" id="IPR003439">
    <property type="entry name" value="ABC_transporter-like_ATP-bd"/>
</dbReference>
<evidence type="ECO:0000256" key="3">
    <source>
        <dbReference type="ARBA" id="ARBA00022741"/>
    </source>
</evidence>